<dbReference type="PROSITE" id="PS51007">
    <property type="entry name" value="CYTC"/>
    <property type="match status" value="2"/>
</dbReference>
<dbReference type="GO" id="GO:0004130">
    <property type="term" value="F:cytochrome-c peroxidase activity"/>
    <property type="evidence" value="ECO:0007669"/>
    <property type="project" value="TreeGrafter"/>
</dbReference>
<dbReference type="GO" id="GO:0009055">
    <property type="term" value="F:electron transfer activity"/>
    <property type="evidence" value="ECO:0007669"/>
    <property type="project" value="InterPro"/>
</dbReference>
<dbReference type="SUPFAM" id="SSF46626">
    <property type="entry name" value="Cytochrome c"/>
    <property type="match status" value="2"/>
</dbReference>
<dbReference type="InterPro" id="IPR051395">
    <property type="entry name" value="Cytochrome_c_Peroxidase/MauG"/>
</dbReference>
<feature type="transmembrane region" description="Helical" evidence="9">
    <location>
        <begin position="37"/>
        <end position="56"/>
    </location>
</feature>
<keyword evidence="9" id="KW-1133">Transmembrane helix</keyword>
<dbReference type="InterPro" id="IPR009056">
    <property type="entry name" value="Cyt_c-like_dom"/>
</dbReference>
<feature type="domain" description="Cytochrome c" evidence="10">
    <location>
        <begin position="90"/>
        <end position="199"/>
    </location>
</feature>
<evidence type="ECO:0000256" key="6">
    <source>
        <dbReference type="ARBA" id="ARBA00023004"/>
    </source>
</evidence>
<dbReference type="Proteomes" id="UP000317691">
    <property type="component" value="Unassembled WGS sequence"/>
</dbReference>
<dbReference type="GO" id="GO:0030313">
    <property type="term" value="C:cell envelope"/>
    <property type="evidence" value="ECO:0007669"/>
    <property type="project" value="UniProtKB-SubCell"/>
</dbReference>
<evidence type="ECO:0000256" key="4">
    <source>
        <dbReference type="ARBA" id="ARBA00022729"/>
    </source>
</evidence>
<evidence type="ECO:0000256" key="5">
    <source>
        <dbReference type="ARBA" id="ARBA00023002"/>
    </source>
</evidence>
<evidence type="ECO:0000313" key="12">
    <source>
        <dbReference type="Proteomes" id="UP000317691"/>
    </source>
</evidence>
<dbReference type="EMBL" id="VBOZ01000035">
    <property type="protein sequence ID" value="TMQ62838.1"/>
    <property type="molecule type" value="Genomic_DNA"/>
</dbReference>
<evidence type="ECO:0000256" key="1">
    <source>
        <dbReference type="ARBA" id="ARBA00004196"/>
    </source>
</evidence>
<keyword evidence="2 7" id="KW-0349">Heme</keyword>
<keyword evidence="3 7" id="KW-0479">Metal-binding</keyword>
<name>A0A538TGU0_UNCEI</name>
<dbReference type="PANTHER" id="PTHR30600">
    <property type="entry name" value="CYTOCHROME C PEROXIDASE-RELATED"/>
    <property type="match status" value="1"/>
</dbReference>
<reference evidence="11 12" key="1">
    <citation type="journal article" date="2019" name="Nat. Microbiol.">
        <title>Mediterranean grassland soil C-N compound turnover is dependent on rainfall and depth, and is mediated by genomically divergent microorganisms.</title>
        <authorList>
            <person name="Diamond S."/>
            <person name="Andeer P.F."/>
            <person name="Li Z."/>
            <person name="Crits-Christoph A."/>
            <person name="Burstein D."/>
            <person name="Anantharaman K."/>
            <person name="Lane K.R."/>
            <person name="Thomas B.C."/>
            <person name="Pan C."/>
            <person name="Northen T.R."/>
            <person name="Banfield J.F."/>
        </authorList>
    </citation>
    <scope>NUCLEOTIDE SEQUENCE [LARGE SCALE GENOMIC DNA]</scope>
    <source>
        <strain evidence="11">WS_9</strain>
    </source>
</reference>
<keyword evidence="9" id="KW-0472">Membrane</keyword>
<keyword evidence="4" id="KW-0732">Signal</keyword>
<dbReference type="Gene3D" id="1.10.760.10">
    <property type="entry name" value="Cytochrome c-like domain"/>
    <property type="match status" value="2"/>
</dbReference>
<evidence type="ECO:0000259" key="10">
    <source>
        <dbReference type="PROSITE" id="PS51007"/>
    </source>
</evidence>
<keyword evidence="6 7" id="KW-0408">Iron</keyword>
<proteinExistence type="predicted"/>
<dbReference type="AlphaFoldDB" id="A0A538TGU0"/>
<gene>
    <name evidence="11" type="ORF">E6K79_11295</name>
</gene>
<dbReference type="GO" id="GO:0046872">
    <property type="term" value="F:metal ion binding"/>
    <property type="evidence" value="ECO:0007669"/>
    <property type="project" value="UniProtKB-KW"/>
</dbReference>
<dbReference type="GO" id="GO:0020037">
    <property type="term" value="F:heme binding"/>
    <property type="evidence" value="ECO:0007669"/>
    <property type="project" value="InterPro"/>
</dbReference>
<feature type="domain" description="Cytochrome c" evidence="10">
    <location>
        <begin position="245"/>
        <end position="385"/>
    </location>
</feature>
<evidence type="ECO:0000313" key="11">
    <source>
        <dbReference type="EMBL" id="TMQ62838.1"/>
    </source>
</evidence>
<evidence type="ECO:0000256" key="9">
    <source>
        <dbReference type="SAM" id="Phobius"/>
    </source>
</evidence>
<evidence type="ECO:0000256" key="2">
    <source>
        <dbReference type="ARBA" id="ARBA00022617"/>
    </source>
</evidence>
<dbReference type="InterPro" id="IPR004852">
    <property type="entry name" value="Di-haem_cyt_c_peroxidsae"/>
</dbReference>
<feature type="region of interest" description="Disordered" evidence="8">
    <location>
        <begin position="1"/>
        <end position="26"/>
    </location>
</feature>
<dbReference type="Pfam" id="PF03150">
    <property type="entry name" value="CCP_MauG"/>
    <property type="match status" value="1"/>
</dbReference>
<comment type="caution">
    <text evidence="11">The sequence shown here is derived from an EMBL/GenBank/DDBJ whole genome shotgun (WGS) entry which is preliminary data.</text>
</comment>
<sequence length="407" mass="44526">MRSTASGFAARWTKRSRESRGTPRSSRATKVVRLRRIAAWLPLYIFLALIALLLGSRPGLVRHAFRAAVERARGGALAPDARRAARPDSSEVALGRLLFFDPILSANKERACASCHIPARGLSDGRPHALAIDRSDLPRNAPGLTNVSDQLAFFWDGRAVSLEDQIDGPIHAKRELGGLKGREIEARLDSIAAYRALFREVYGERSPRYADVKHAIAAFERTLRSSGSTADRWWKGQIAEESVPVEARRGFDLFAGKAQCSRCHFLPLTTSVVPGAFAAQEFTVIGVPADPQGRALDPDPGRYAVTRDKADRHAFKAPSLRNIARSAPYMHNGVFQTLDQVVRFYNQGGGKGLGLDVPNQAPEVRPLHLTVAEERALVRFLEALSDDSATVEPPARVPSGLQVGGRY</sequence>
<keyword evidence="9" id="KW-0812">Transmembrane</keyword>
<evidence type="ECO:0000256" key="3">
    <source>
        <dbReference type="ARBA" id="ARBA00022723"/>
    </source>
</evidence>
<evidence type="ECO:0000256" key="8">
    <source>
        <dbReference type="SAM" id="MobiDB-lite"/>
    </source>
</evidence>
<evidence type="ECO:0000256" key="7">
    <source>
        <dbReference type="PROSITE-ProRule" id="PRU00433"/>
    </source>
</evidence>
<comment type="subcellular location">
    <subcellularLocation>
        <location evidence="1">Cell envelope</location>
    </subcellularLocation>
</comment>
<keyword evidence="5" id="KW-0560">Oxidoreductase</keyword>
<protein>
    <recommendedName>
        <fullName evidence="10">Cytochrome c domain-containing protein</fullName>
    </recommendedName>
</protein>
<dbReference type="PANTHER" id="PTHR30600:SF10">
    <property type="entry name" value="BLL6722 PROTEIN"/>
    <property type="match status" value="1"/>
</dbReference>
<accession>A0A538TGU0</accession>
<organism evidence="11 12">
    <name type="scientific">Eiseniibacteriota bacterium</name>
    <dbReference type="NCBI Taxonomy" id="2212470"/>
    <lineage>
        <taxon>Bacteria</taxon>
        <taxon>Candidatus Eiseniibacteriota</taxon>
    </lineage>
</organism>
<dbReference type="InterPro" id="IPR036909">
    <property type="entry name" value="Cyt_c-like_dom_sf"/>
</dbReference>